<keyword evidence="2" id="KW-1185">Reference proteome</keyword>
<dbReference type="Proteomes" id="UP000294530">
    <property type="component" value="Unassembled WGS sequence"/>
</dbReference>
<organism evidence="1 2">
    <name type="scientific">Bremia lactucae</name>
    <name type="common">Lettuce downy mildew</name>
    <dbReference type="NCBI Taxonomy" id="4779"/>
    <lineage>
        <taxon>Eukaryota</taxon>
        <taxon>Sar</taxon>
        <taxon>Stramenopiles</taxon>
        <taxon>Oomycota</taxon>
        <taxon>Peronosporomycetes</taxon>
        <taxon>Peronosporales</taxon>
        <taxon>Peronosporaceae</taxon>
        <taxon>Bremia</taxon>
    </lineage>
</organism>
<dbReference type="KEGG" id="blac:94347376"/>
<comment type="caution">
    <text evidence="1">The sequence shown here is derived from an EMBL/GenBank/DDBJ whole genome shotgun (WGS) entry which is preliminary data.</text>
</comment>
<dbReference type="RefSeq" id="XP_067815234.1">
    <property type="nucleotide sequence ID" value="XM_067961705.1"/>
</dbReference>
<dbReference type="OrthoDB" id="141714at2759"/>
<name>A0A976FFI6_BRELC</name>
<evidence type="ECO:0000313" key="1">
    <source>
        <dbReference type="EMBL" id="TDH65735.1"/>
    </source>
</evidence>
<gene>
    <name evidence="1" type="ORF">CCR75_003611</name>
</gene>
<reference evidence="1 2" key="1">
    <citation type="journal article" date="2021" name="Genome Biol.">
        <title>AFLAP: assembly-free linkage analysis pipeline using k-mers from genome sequencing data.</title>
        <authorList>
            <person name="Fletcher K."/>
            <person name="Zhang L."/>
            <person name="Gil J."/>
            <person name="Han R."/>
            <person name="Cavanaugh K."/>
            <person name="Michelmore R."/>
        </authorList>
    </citation>
    <scope>NUCLEOTIDE SEQUENCE [LARGE SCALE GENOMIC DNA]</scope>
    <source>
        <strain evidence="1 2">SF5</strain>
    </source>
</reference>
<accession>A0A976FFI6</accession>
<dbReference type="EMBL" id="SHOA02000001">
    <property type="protein sequence ID" value="TDH65735.1"/>
    <property type="molecule type" value="Genomic_DNA"/>
</dbReference>
<protein>
    <submittedName>
        <fullName evidence="1">Uncharacterized protein</fullName>
    </submittedName>
</protein>
<sequence length="74" mass="8292">MKLLGKIWTTTTPAMLWRLWIEAVFKDKVSNKGKTGAAILSAGTYQVPAIVSAWRRNPVKRTLTLCLDACQQIM</sequence>
<dbReference type="AlphaFoldDB" id="A0A976FFI6"/>
<proteinExistence type="predicted"/>
<dbReference type="GeneID" id="94347376"/>
<evidence type="ECO:0000313" key="2">
    <source>
        <dbReference type="Proteomes" id="UP000294530"/>
    </source>
</evidence>